<dbReference type="Proteomes" id="UP000249605">
    <property type="component" value="Plasmid unnamed6"/>
</dbReference>
<accession>A0A2U9SHC3</accession>
<gene>
    <name evidence="1" type="ORF">DM194_27765</name>
</gene>
<proteinExistence type="predicted"/>
<keyword evidence="1" id="KW-0614">Plasmid</keyword>
<protein>
    <recommendedName>
        <fullName evidence="3">Transposase</fullName>
    </recommendedName>
</protein>
<dbReference type="EMBL" id="CP029836">
    <property type="protein sequence ID" value="AWU98086.1"/>
    <property type="molecule type" value="Genomic_DNA"/>
</dbReference>
<organism evidence="1 2">
    <name type="scientific">Azospirillum ramasamyi</name>
    <dbReference type="NCBI Taxonomy" id="682998"/>
    <lineage>
        <taxon>Bacteria</taxon>
        <taxon>Pseudomonadati</taxon>
        <taxon>Pseudomonadota</taxon>
        <taxon>Alphaproteobacteria</taxon>
        <taxon>Rhodospirillales</taxon>
        <taxon>Azospirillaceae</taxon>
        <taxon>Azospirillum</taxon>
    </lineage>
</organism>
<dbReference type="KEGG" id="azm:DM194_27765"/>
<geneLocation type="plasmid" evidence="1 2">
    <name>unnamed6</name>
</geneLocation>
<dbReference type="AlphaFoldDB" id="A0A2U9SHC3"/>
<keyword evidence="2" id="KW-1185">Reference proteome</keyword>
<evidence type="ECO:0000313" key="2">
    <source>
        <dbReference type="Proteomes" id="UP000249605"/>
    </source>
</evidence>
<reference evidence="1 2" key="1">
    <citation type="submission" date="2018-06" db="EMBL/GenBank/DDBJ databases">
        <title>Complete genome sequencing of Azospirillum sp. M2T2B2.</title>
        <authorList>
            <person name="Heo J."/>
            <person name="Kim S.-J."/>
            <person name="Kwon S.-W."/>
            <person name="Anandham R."/>
        </authorList>
    </citation>
    <scope>NUCLEOTIDE SEQUENCE [LARGE SCALE GENOMIC DNA]</scope>
    <source>
        <strain evidence="1 2">M2T2B2</strain>
        <plasmid evidence="1 2">unnamed6</plasmid>
    </source>
</reference>
<dbReference type="OrthoDB" id="565387at2"/>
<evidence type="ECO:0008006" key="3">
    <source>
        <dbReference type="Google" id="ProtNLM"/>
    </source>
</evidence>
<evidence type="ECO:0000313" key="1">
    <source>
        <dbReference type="EMBL" id="AWU98086.1"/>
    </source>
</evidence>
<name>A0A2U9SHC3_9PROT</name>
<sequence length="59" mass="6547">MRCTSHYMQTRSTSSPIGSAWSEFKAILRAQEACSVDTLKRALSPALDAIWAQNVGAWF</sequence>